<dbReference type="Gene3D" id="3.30.559.30">
    <property type="entry name" value="Nonribosomal peptide synthetase, condensation domain"/>
    <property type="match status" value="1"/>
</dbReference>
<evidence type="ECO:0008006" key="3">
    <source>
        <dbReference type="Google" id="ProtNLM"/>
    </source>
</evidence>
<dbReference type="PANTHER" id="PTHR42034">
    <property type="entry name" value="CHROMOSOME 7, WHOLE GENOME SHOTGUN SEQUENCE-RELATED"/>
    <property type="match status" value="1"/>
</dbReference>
<dbReference type="Gene3D" id="3.30.559.10">
    <property type="entry name" value="Chloramphenicol acetyltransferase-like domain"/>
    <property type="match status" value="1"/>
</dbReference>
<dbReference type="InterPro" id="IPR023213">
    <property type="entry name" value="CAT-like_dom_sf"/>
</dbReference>
<proteinExistence type="predicted"/>
<reference evidence="1 2" key="1">
    <citation type="submission" date="2015-04" db="EMBL/GenBank/DDBJ databases">
        <title>Complete genome sequence of Schizopora paradoxa KUC8140, a cosmopolitan wood degrader in East Asia.</title>
        <authorList>
            <consortium name="DOE Joint Genome Institute"/>
            <person name="Min B."/>
            <person name="Park H."/>
            <person name="Jang Y."/>
            <person name="Kim J.-J."/>
            <person name="Kim K.H."/>
            <person name="Pangilinan J."/>
            <person name="Lipzen A."/>
            <person name="Riley R."/>
            <person name="Grigoriev I.V."/>
            <person name="Spatafora J.W."/>
            <person name="Choi I.-G."/>
        </authorList>
    </citation>
    <scope>NUCLEOTIDE SEQUENCE [LARGE SCALE GENOMIC DNA]</scope>
    <source>
        <strain evidence="1 2">KUC8140</strain>
    </source>
</reference>
<organism evidence="1 2">
    <name type="scientific">Schizopora paradoxa</name>
    <dbReference type="NCBI Taxonomy" id="27342"/>
    <lineage>
        <taxon>Eukaryota</taxon>
        <taxon>Fungi</taxon>
        <taxon>Dikarya</taxon>
        <taxon>Basidiomycota</taxon>
        <taxon>Agaricomycotina</taxon>
        <taxon>Agaricomycetes</taxon>
        <taxon>Hymenochaetales</taxon>
        <taxon>Schizoporaceae</taxon>
        <taxon>Schizopora</taxon>
    </lineage>
</organism>
<gene>
    <name evidence="1" type="ORF">SCHPADRAFT_928793</name>
</gene>
<dbReference type="Proteomes" id="UP000053477">
    <property type="component" value="Unassembled WGS sequence"/>
</dbReference>
<accession>A0A0H2RUJ3</accession>
<dbReference type="OrthoDB" id="2548233at2759"/>
<protein>
    <recommendedName>
        <fullName evidence="3">CoA-dependent acyltransferase</fullName>
    </recommendedName>
</protein>
<dbReference type="InParanoid" id="A0A0H2RUJ3"/>
<dbReference type="AlphaFoldDB" id="A0A0H2RUJ3"/>
<keyword evidence="2" id="KW-1185">Reference proteome</keyword>
<evidence type="ECO:0000313" key="1">
    <source>
        <dbReference type="EMBL" id="KLO13118.1"/>
    </source>
</evidence>
<dbReference type="PANTHER" id="PTHR42034:SF1">
    <property type="entry name" value="CONDENSATION DOMAIN-CONTAINING PROTEIN"/>
    <property type="match status" value="1"/>
</dbReference>
<evidence type="ECO:0000313" key="2">
    <source>
        <dbReference type="Proteomes" id="UP000053477"/>
    </source>
</evidence>
<sequence length="510" mass="56877">MPHPIQDEPLWKEISPSTTPNGARVYSRPLLGIEIGYDLCTRKGDGLTEVCLGFAFNTSFTASELISRTRDSLAMARFWMPIVACTIISDPNDEALRSWKYTTLQKGDSEKLSLWIDESLTVRRGSFDTELFISEMNQSRTPYVHADGHEQHIHFYLLIDDSNTASNGALRAALFLHGGHIILDVRPALRCLNALFDWIVTNPPGLAEIAWDTEWERLPVGPLTATGGPRDDFDTKGMELLQRAGALMMDPLPGLAIEPPRTTVAHPGKMIRFNKSFDVRTSSDILQACKKSGFTMQHLFDAALMLHVVESVEANGMKGVDASKAHITMNPTTIAQENFLVSPHKPPSHFIGGLIMLPIRVMYSSIPPPTAPKQERLFTLMSQIKPQYEDYLANKNTPHIFPAMLALAPEYPPREIPSSVNSNASTMSNLGNLNNFVECSRSSENENVVFEIREFAIGVRLTGLHLSFHAWTLNGCLHMMIQTSDGRDAEVVKRYLDEFADIMLLITKPE</sequence>
<name>A0A0H2RUJ3_9AGAM</name>
<dbReference type="STRING" id="27342.A0A0H2RUJ3"/>
<dbReference type="EMBL" id="KQ085965">
    <property type="protein sequence ID" value="KLO13118.1"/>
    <property type="molecule type" value="Genomic_DNA"/>
</dbReference>